<protein>
    <submittedName>
        <fullName evidence="1">tRNA-(Ms[2]io[6]A)-hydroxylase</fullName>
        <ecNumber evidence="1">1.-.-.-</ecNumber>
    </submittedName>
</protein>
<dbReference type="PANTHER" id="PTHR42637:SF1">
    <property type="entry name" value="TRNA 2-(METHYLSULFANYL)-N(6)-ISOPENTENYLADENOSINE(37) HYDROXYLASE"/>
    <property type="match status" value="1"/>
</dbReference>
<dbReference type="InterPro" id="IPR012347">
    <property type="entry name" value="Ferritin-like"/>
</dbReference>
<evidence type="ECO:0000313" key="1">
    <source>
        <dbReference type="EMBL" id="MBB6429760.1"/>
    </source>
</evidence>
<dbReference type="GO" id="GO:0006400">
    <property type="term" value="P:tRNA modification"/>
    <property type="evidence" value="ECO:0007669"/>
    <property type="project" value="InterPro"/>
</dbReference>
<sequence>MPALLDKVELPLKSATSSAWAAGVLAEPLALLSDHAHLERKAATNALELLHQWPDPIPPDAWVTTMTAVAGEEADHLQLVLRILHKRGGTFSRSHRNPYAKALRDLIRLGGGTTDARRNTLTDRLMVSALIEVRSCERFATLADYLAETGEDEELAKLYKGLWASEHGHYITFLDLARKLPGVPAEAIERRWQEMLEQEAAILADQSHYPGMHSGVPEDTDR</sequence>
<dbReference type="Pfam" id="PF06175">
    <property type="entry name" value="MiaE"/>
    <property type="match status" value="1"/>
</dbReference>
<dbReference type="EC" id="1.-.-.-" evidence="1"/>
<comment type="caution">
    <text evidence="1">The sequence shown here is derived from an EMBL/GenBank/DDBJ whole genome shotgun (WGS) entry which is preliminary data.</text>
</comment>
<reference evidence="1 2" key="1">
    <citation type="submission" date="2020-08" db="EMBL/GenBank/DDBJ databases">
        <title>Genomic Encyclopedia of Type Strains, Phase IV (KMG-IV): sequencing the most valuable type-strain genomes for metagenomic binning, comparative biology and taxonomic classification.</title>
        <authorList>
            <person name="Goeker M."/>
        </authorList>
    </citation>
    <scope>NUCLEOTIDE SEQUENCE [LARGE SCALE GENOMIC DNA]</scope>
    <source>
        <strain evidence="1 2">DSM 103725</strain>
    </source>
</reference>
<evidence type="ECO:0000313" key="2">
    <source>
        <dbReference type="Proteomes" id="UP000541810"/>
    </source>
</evidence>
<dbReference type="GO" id="GO:0045301">
    <property type="term" value="F:tRNA 2-(methylsulfanyl)-N(6)-isopentenyladenosine(37) hydroxylase activity"/>
    <property type="evidence" value="ECO:0007669"/>
    <property type="project" value="InterPro"/>
</dbReference>
<organism evidence="1 2">
    <name type="scientific">Algisphaera agarilytica</name>
    <dbReference type="NCBI Taxonomy" id="1385975"/>
    <lineage>
        <taxon>Bacteria</taxon>
        <taxon>Pseudomonadati</taxon>
        <taxon>Planctomycetota</taxon>
        <taxon>Phycisphaerae</taxon>
        <taxon>Phycisphaerales</taxon>
        <taxon>Phycisphaeraceae</taxon>
        <taxon>Algisphaera</taxon>
    </lineage>
</organism>
<dbReference type="PANTHER" id="PTHR42637">
    <property type="entry name" value="TRNA-(MS[2]IO[6]A)-HYDROXYLASE"/>
    <property type="match status" value="1"/>
</dbReference>
<accession>A0A7X0H8H2</accession>
<dbReference type="PIRSF" id="PIRSF020736">
    <property type="entry name" value="MiaE"/>
    <property type="match status" value="1"/>
</dbReference>
<keyword evidence="1" id="KW-0560">Oxidoreductase</keyword>
<dbReference type="EMBL" id="JACHGY010000001">
    <property type="protein sequence ID" value="MBB6429760.1"/>
    <property type="molecule type" value="Genomic_DNA"/>
</dbReference>
<dbReference type="InterPro" id="IPR009078">
    <property type="entry name" value="Ferritin-like_SF"/>
</dbReference>
<dbReference type="CDD" id="cd07910">
    <property type="entry name" value="MiaE"/>
    <property type="match status" value="1"/>
</dbReference>
<proteinExistence type="predicted"/>
<keyword evidence="2" id="KW-1185">Reference proteome</keyword>
<dbReference type="SUPFAM" id="SSF47240">
    <property type="entry name" value="Ferritin-like"/>
    <property type="match status" value="1"/>
</dbReference>
<dbReference type="Proteomes" id="UP000541810">
    <property type="component" value="Unassembled WGS sequence"/>
</dbReference>
<dbReference type="Gene3D" id="1.20.1260.10">
    <property type="match status" value="1"/>
</dbReference>
<name>A0A7X0H8H2_9BACT</name>
<dbReference type="RefSeq" id="WP_184677323.1">
    <property type="nucleotide sequence ID" value="NZ_JACHGY010000001.1"/>
</dbReference>
<dbReference type="InterPro" id="IPR010386">
    <property type="entry name" value="tRNA-Hydrxlase_MiaE"/>
</dbReference>
<dbReference type="AlphaFoldDB" id="A0A7X0H8H2"/>
<gene>
    <name evidence="1" type="ORF">HNQ40_001566</name>
</gene>